<reference evidence="3 4" key="1">
    <citation type="submission" date="2019-11" db="EMBL/GenBank/DDBJ databases">
        <title>Pseudooceanicola pacifica sp. nov., isolated from deep-sea sediment of the Pacific Ocean.</title>
        <authorList>
            <person name="Lyu L."/>
        </authorList>
    </citation>
    <scope>NUCLEOTIDE SEQUENCE [LARGE SCALE GENOMIC DNA]</scope>
    <source>
        <strain evidence="3 4">216_PA32_1</strain>
    </source>
</reference>
<accession>A0A844WAP5</accession>
<evidence type="ECO:0000313" key="4">
    <source>
        <dbReference type="Proteomes" id="UP000443843"/>
    </source>
</evidence>
<organism evidence="3 4">
    <name type="scientific">Pseudooceanicola pacificus</name>
    <dbReference type="NCBI Taxonomy" id="2676438"/>
    <lineage>
        <taxon>Bacteria</taxon>
        <taxon>Pseudomonadati</taxon>
        <taxon>Pseudomonadota</taxon>
        <taxon>Alphaproteobacteria</taxon>
        <taxon>Rhodobacterales</taxon>
        <taxon>Paracoccaceae</taxon>
        <taxon>Pseudooceanicola</taxon>
    </lineage>
</organism>
<evidence type="ECO:0000256" key="1">
    <source>
        <dbReference type="SAM" id="SignalP"/>
    </source>
</evidence>
<proteinExistence type="predicted"/>
<evidence type="ECO:0000259" key="2">
    <source>
        <dbReference type="Pfam" id="PF08239"/>
    </source>
</evidence>
<dbReference type="Pfam" id="PF08239">
    <property type="entry name" value="SH3_3"/>
    <property type="match status" value="1"/>
</dbReference>
<dbReference type="Gene3D" id="2.30.30.40">
    <property type="entry name" value="SH3 Domains"/>
    <property type="match status" value="1"/>
</dbReference>
<dbReference type="AlphaFoldDB" id="A0A844WAP5"/>
<name>A0A844WAP5_9RHOB</name>
<feature type="signal peptide" evidence="1">
    <location>
        <begin position="1"/>
        <end position="18"/>
    </location>
</feature>
<sequence>MRWLAAAALALAPAALHAQQDLPALYDVSGVAADDVLNIRAAPSASAPVMGALPPGRQGVEVVTLASGGSWGQVNSDEGSGWVAMRFMALQPGQEGFAAPAACFGTEPFWSLTRDGTAWRFDAPDRETRDFVTTWQGMAAGRRDRQARGLRDAEGTGEATAVIARGACSDGMSDRAYGLTLDLLIEGQGAASYFTGCCTLER</sequence>
<gene>
    <name evidence="3" type="ORF">GLS40_02100</name>
</gene>
<dbReference type="RefSeq" id="WP_160380942.1">
    <property type="nucleotide sequence ID" value="NZ_WNXQ01000001.1"/>
</dbReference>
<protein>
    <submittedName>
        <fullName evidence="3">SH3 domain-containing protein</fullName>
    </submittedName>
</protein>
<feature type="domain" description="SH3b" evidence="2">
    <location>
        <begin position="35"/>
        <end position="87"/>
    </location>
</feature>
<feature type="chain" id="PRO_5032737154" evidence="1">
    <location>
        <begin position="19"/>
        <end position="202"/>
    </location>
</feature>
<dbReference type="EMBL" id="WNXQ01000001">
    <property type="protein sequence ID" value="MWB76812.1"/>
    <property type="molecule type" value="Genomic_DNA"/>
</dbReference>
<dbReference type="InterPro" id="IPR003646">
    <property type="entry name" value="SH3-like_bac-type"/>
</dbReference>
<comment type="caution">
    <text evidence="3">The sequence shown here is derived from an EMBL/GenBank/DDBJ whole genome shotgun (WGS) entry which is preliminary data.</text>
</comment>
<keyword evidence="1" id="KW-0732">Signal</keyword>
<dbReference type="Proteomes" id="UP000443843">
    <property type="component" value="Unassembled WGS sequence"/>
</dbReference>
<keyword evidence="4" id="KW-1185">Reference proteome</keyword>
<evidence type="ECO:0000313" key="3">
    <source>
        <dbReference type="EMBL" id="MWB76812.1"/>
    </source>
</evidence>